<dbReference type="STRING" id="35622.SAMN04489764_5264"/>
<dbReference type="Pfam" id="PF13432">
    <property type="entry name" value="TPR_16"/>
    <property type="match status" value="1"/>
</dbReference>
<feature type="repeat" description="TPR" evidence="3">
    <location>
        <begin position="571"/>
        <end position="604"/>
    </location>
</feature>
<dbReference type="PROSITE" id="PS50005">
    <property type="entry name" value="TPR"/>
    <property type="match status" value="5"/>
</dbReference>
<dbReference type="SMART" id="SM00028">
    <property type="entry name" value="TPR"/>
    <property type="match status" value="8"/>
</dbReference>
<evidence type="ECO:0000313" key="5">
    <source>
        <dbReference type="Proteomes" id="UP000217103"/>
    </source>
</evidence>
<dbReference type="Pfam" id="PF14559">
    <property type="entry name" value="TPR_19"/>
    <property type="match status" value="1"/>
</dbReference>
<keyword evidence="5" id="KW-1185">Reference proteome</keyword>
<evidence type="ECO:0000256" key="3">
    <source>
        <dbReference type="PROSITE-ProRule" id="PRU00339"/>
    </source>
</evidence>
<feature type="repeat" description="TPR" evidence="3">
    <location>
        <begin position="503"/>
        <end position="536"/>
    </location>
</feature>
<dbReference type="SUPFAM" id="SSF48452">
    <property type="entry name" value="TPR-like"/>
    <property type="match status" value="1"/>
</dbReference>
<dbReference type="RefSeq" id="WP_242659571.1">
    <property type="nucleotide sequence ID" value="NZ_FNKK01000002.1"/>
</dbReference>
<feature type="repeat" description="TPR" evidence="3">
    <location>
        <begin position="469"/>
        <end position="502"/>
    </location>
</feature>
<proteinExistence type="predicted"/>
<keyword evidence="2 3" id="KW-0802">TPR repeat</keyword>
<dbReference type="EMBL" id="FNKK01000002">
    <property type="protein sequence ID" value="SDR33249.1"/>
    <property type="molecule type" value="Genomic_DNA"/>
</dbReference>
<dbReference type="PANTHER" id="PTHR44858">
    <property type="entry name" value="TETRATRICOPEPTIDE REPEAT PROTEIN 6"/>
    <property type="match status" value="1"/>
</dbReference>
<dbReference type="PANTHER" id="PTHR44858:SF1">
    <property type="entry name" value="UDP-N-ACETYLGLUCOSAMINE--PEPTIDE N-ACETYLGLUCOSAMINYLTRANSFERASE SPINDLY-RELATED"/>
    <property type="match status" value="1"/>
</dbReference>
<feature type="repeat" description="TPR" evidence="3">
    <location>
        <begin position="605"/>
        <end position="638"/>
    </location>
</feature>
<accession>A0A1H1I6R3</accession>
<keyword evidence="1" id="KW-0677">Repeat</keyword>
<dbReference type="InterPro" id="IPR011990">
    <property type="entry name" value="TPR-like_helical_dom_sf"/>
</dbReference>
<dbReference type="Proteomes" id="UP000217103">
    <property type="component" value="Unassembled WGS sequence"/>
</dbReference>
<reference evidence="4 5" key="1">
    <citation type="submission" date="2016-10" db="EMBL/GenBank/DDBJ databases">
        <authorList>
            <person name="de Groot N.N."/>
        </authorList>
    </citation>
    <scope>NUCLEOTIDE SEQUENCE [LARGE SCALE GENOMIC DNA]</scope>
    <source>
        <strain evidence="4 5">DSM 43794</strain>
    </source>
</reference>
<dbReference type="InterPro" id="IPR050498">
    <property type="entry name" value="Ycf3"/>
</dbReference>
<protein>
    <submittedName>
        <fullName evidence="4">Tfp pilus assembly protein PilF</fullName>
    </submittedName>
</protein>
<dbReference type="Pfam" id="PF13414">
    <property type="entry name" value="TPR_11"/>
    <property type="match status" value="1"/>
</dbReference>
<dbReference type="GO" id="GO:0009279">
    <property type="term" value="C:cell outer membrane"/>
    <property type="evidence" value="ECO:0007669"/>
    <property type="project" value="TreeGrafter"/>
</dbReference>
<evidence type="ECO:0000256" key="1">
    <source>
        <dbReference type="ARBA" id="ARBA00022737"/>
    </source>
</evidence>
<dbReference type="GO" id="GO:0046813">
    <property type="term" value="P:receptor-mediated virion attachment to host cell"/>
    <property type="evidence" value="ECO:0007669"/>
    <property type="project" value="TreeGrafter"/>
</dbReference>
<feature type="repeat" description="TPR" evidence="3">
    <location>
        <begin position="435"/>
        <end position="468"/>
    </location>
</feature>
<dbReference type="InterPro" id="IPR019734">
    <property type="entry name" value="TPR_rpt"/>
</dbReference>
<sequence length="681" mass="75138">MIDHSSHVWLHGESSRDRREELASWGPLPLLMPVVDAHRRRRGPYTAGGTILRTLVPGALDRFPERVATHQLSIRAVAPELDDLLPPRRPTLEGRLEDDERILVPAPRRTLRVANGIAEFLLDCAPERSVLVVDNVHEADPTDRELLTVLARRIDPRRLVVVACSADPPPDGFAGRIVQARTASRTTSDEPVPPQDPQDRAAAYVESDCTLDDPRLIDAYAGLSPERRAELHDRRADELERAGEWSFRLGAIPFHREHGTDPEGAGAEALWTAVDHCVREGFLHAVVELGVRGLELTAEDSDLWWRFLQRTATAMAGVNRHDDARRLWDRARRASTRPAVHAAAAYGTAMLDARHPDPAQRDLDRAMGWINEAIAISTLLPDPQDRAFKLGFDRNGRALIELRKGRIDAALALVESAIDLAERDLPPGRHLHHRMVLHANRGQLLATLNRTKEALQEYDTAIAIDPDFPDYYLDRGNVRYAVGEVEGALADYETAMRLSPPLPEAYYNRAELRIAQGEVEGALADLDHVIELDPGYLDAYINRAGLRAAAGLNEQARADVAAGLAIDPDNAHLWSVLGQLEANDGRHAEAMAAFETALAADPELSAAWANRGSLRYDSGDAEGAVADLSRAIELASDDERAALHYNRAIALRALGREEEARADLRRARDLAPDDPDIQAAL</sequence>
<organism evidence="4 5">
    <name type="scientific">Thermostaphylospora chromogena</name>
    <dbReference type="NCBI Taxonomy" id="35622"/>
    <lineage>
        <taxon>Bacteria</taxon>
        <taxon>Bacillati</taxon>
        <taxon>Actinomycetota</taxon>
        <taxon>Actinomycetes</taxon>
        <taxon>Streptosporangiales</taxon>
        <taxon>Thermomonosporaceae</taxon>
        <taxon>Thermostaphylospora</taxon>
    </lineage>
</organism>
<dbReference type="AlphaFoldDB" id="A0A1H1I6R3"/>
<evidence type="ECO:0000313" key="4">
    <source>
        <dbReference type="EMBL" id="SDR33249.1"/>
    </source>
</evidence>
<name>A0A1H1I6R3_9ACTN</name>
<evidence type="ECO:0000256" key="2">
    <source>
        <dbReference type="ARBA" id="ARBA00022803"/>
    </source>
</evidence>
<dbReference type="Gene3D" id="1.25.40.10">
    <property type="entry name" value="Tetratricopeptide repeat domain"/>
    <property type="match status" value="5"/>
</dbReference>
<gene>
    <name evidence="4" type="ORF">SAMN04489764_5264</name>
</gene>